<comment type="subunit">
    <text evidence="12 13">Component of the ubiquinol-cytochrome c oxidoreductase (cytochrome b-c1 complex, complex III, CIII), a multisubunit enzyme composed of 11 subunits. The complex is composed of 3 respiratory subunits cytochrome b, cytochrome c1 and Rieske protein UQCRFS1, 2 core protein subunits UQCRC1/QCR1 and UQCRC2/QCR2, and 6 low-molecular weight protein subunits UQCRH/QCR6, UQCRB/QCR7, UQCRQ/QCR8, UQCR10/QCR9, UQCR11/QCR10 and subunit 9, the cleavage product of Rieske protein UQCRFS1. The complex exists as an obligatory dimer and forms supercomplexes (SCs) in the inner mitochondrial membrane with NADH-ubiquinone oxidoreductase (complex I, CI) and cytochrome c oxidase (complex IV, CIV), resulting in different assemblies (supercomplex SCI(1)III(2)IV(1) and megacomplex MCI(2)III(2)IV(2)). Interacts with UQCC6.</text>
</comment>
<evidence type="ECO:0000256" key="2">
    <source>
        <dbReference type="ARBA" id="ARBA00007668"/>
    </source>
</evidence>
<keyword evidence="6 13" id="KW-0812">Transmembrane</keyword>
<proteinExistence type="inferred from homology"/>
<dbReference type="Pfam" id="PF02939">
    <property type="entry name" value="UcrQ"/>
    <property type="match status" value="1"/>
</dbReference>
<evidence type="ECO:0000256" key="6">
    <source>
        <dbReference type="ARBA" id="ARBA00022692"/>
    </source>
</evidence>
<keyword evidence="5 13" id="KW-0679">Respiratory chain</keyword>
<evidence type="ECO:0000256" key="12">
    <source>
        <dbReference type="ARBA" id="ARBA00047105"/>
    </source>
</evidence>
<name>A0A3M6UGP1_POCDA</name>
<comment type="function">
    <text evidence="13">Component of the ubiquinol-cytochrome c oxidoreductase, a multisubunit transmembrane complex that is part of the mitochondrial electron transport chain which drives oxidative phosphorylation. The complex plays an important role in the uptake of multiple carbon sources present in different host niches.</text>
</comment>
<dbReference type="SUPFAM" id="SSF81508">
    <property type="entry name" value="Ubiquinone-binding protein QP-C of cytochrome bc1 complex (Ubiquinol-cytochrome c reductase)"/>
    <property type="match status" value="1"/>
</dbReference>
<dbReference type="PANTHER" id="PTHR12119">
    <property type="entry name" value="UBIQUINOL-CYTOCHROME C REDUCTASE COMPLEX UBIQUINONE-BINDING PROTEIN QP-C"/>
    <property type="match status" value="1"/>
</dbReference>
<sequence>MGRKFGMLTNAKNIITYSLSPFEQRAFAGIAKGMANMARRVKLQLPYQLPAVITGILIYTWANDDFHKRNRKNLKDFENDE</sequence>
<evidence type="ECO:0000256" key="3">
    <source>
        <dbReference type="ARBA" id="ARBA00016324"/>
    </source>
</evidence>
<evidence type="ECO:0000256" key="8">
    <source>
        <dbReference type="ARBA" id="ARBA00022982"/>
    </source>
</evidence>
<keyword evidence="10 13" id="KW-0496">Mitochondrion</keyword>
<dbReference type="Proteomes" id="UP000275408">
    <property type="component" value="Unassembled WGS sequence"/>
</dbReference>
<evidence type="ECO:0000256" key="11">
    <source>
        <dbReference type="ARBA" id="ARBA00023136"/>
    </source>
</evidence>
<protein>
    <recommendedName>
        <fullName evidence="3 13">Cytochrome b-c1 complex subunit 8</fullName>
    </recommendedName>
    <alternativeName>
        <fullName evidence="13">Complex III subunit 8</fullName>
    </alternativeName>
</protein>
<keyword evidence="8 13" id="KW-0249">Electron transport</keyword>
<dbReference type="FunFam" id="1.20.5.210:FF:000001">
    <property type="entry name" value="Cytochrome b-c1 complex subunit 8"/>
    <property type="match status" value="1"/>
</dbReference>
<dbReference type="InterPro" id="IPR036642">
    <property type="entry name" value="Cyt_bc1_su8_sf"/>
</dbReference>
<keyword evidence="15" id="KW-1185">Reference proteome</keyword>
<evidence type="ECO:0000256" key="1">
    <source>
        <dbReference type="ARBA" id="ARBA00004434"/>
    </source>
</evidence>
<keyword evidence="7 13" id="KW-0999">Mitochondrion inner membrane</keyword>
<evidence type="ECO:0000256" key="5">
    <source>
        <dbReference type="ARBA" id="ARBA00022660"/>
    </source>
</evidence>
<dbReference type="PANTHER" id="PTHR12119:SF2">
    <property type="entry name" value="CYTOCHROME B-C1 COMPLEX SUBUNIT 8"/>
    <property type="match status" value="1"/>
</dbReference>
<dbReference type="Gene3D" id="1.20.5.210">
    <property type="entry name" value="Cytochrome b-c1 complex subunit 8"/>
    <property type="match status" value="1"/>
</dbReference>
<feature type="transmembrane region" description="Helical" evidence="13">
    <location>
        <begin position="45"/>
        <end position="62"/>
    </location>
</feature>
<dbReference type="EMBL" id="RCHS01001583">
    <property type="protein sequence ID" value="RMX52739.1"/>
    <property type="molecule type" value="Genomic_DNA"/>
</dbReference>
<evidence type="ECO:0000256" key="9">
    <source>
        <dbReference type="ARBA" id="ARBA00022989"/>
    </source>
</evidence>
<comment type="similarity">
    <text evidence="2 13">Belongs to the UQCRQ/QCR8 family.</text>
</comment>
<comment type="subcellular location">
    <subcellularLocation>
        <location evidence="1 13">Mitochondrion inner membrane</location>
        <topology evidence="1 13">Single-pass membrane protein</topology>
    </subcellularLocation>
</comment>
<evidence type="ECO:0000256" key="10">
    <source>
        <dbReference type="ARBA" id="ARBA00023128"/>
    </source>
</evidence>
<keyword evidence="4 13" id="KW-0813">Transport</keyword>
<comment type="caution">
    <text evidence="14">The sequence shown here is derived from an EMBL/GenBank/DDBJ whole genome shotgun (WGS) entry which is preliminary data.</text>
</comment>
<keyword evidence="11 13" id="KW-0472">Membrane</keyword>
<gene>
    <name evidence="14" type="ORF">pdam_00019290</name>
</gene>
<keyword evidence="9 13" id="KW-1133">Transmembrane helix</keyword>
<dbReference type="GO" id="GO:0045275">
    <property type="term" value="C:respiratory chain complex III"/>
    <property type="evidence" value="ECO:0007669"/>
    <property type="project" value="UniProtKB-UniRule"/>
</dbReference>
<evidence type="ECO:0000313" key="15">
    <source>
        <dbReference type="Proteomes" id="UP000275408"/>
    </source>
</evidence>
<accession>A0A3M6UGP1</accession>
<evidence type="ECO:0000256" key="4">
    <source>
        <dbReference type="ARBA" id="ARBA00022448"/>
    </source>
</evidence>
<dbReference type="GO" id="GO:0005743">
    <property type="term" value="C:mitochondrial inner membrane"/>
    <property type="evidence" value="ECO:0007669"/>
    <property type="project" value="UniProtKB-SubCell"/>
</dbReference>
<dbReference type="GO" id="GO:0006122">
    <property type="term" value="P:mitochondrial electron transport, ubiquinol to cytochrome c"/>
    <property type="evidence" value="ECO:0007669"/>
    <property type="project" value="UniProtKB-UniRule"/>
</dbReference>
<dbReference type="STRING" id="46731.A0A3M6UGP1"/>
<dbReference type="InterPro" id="IPR004205">
    <property type="entry name" value="Cyt_bc1_su8"/>
</dbReference>
<reference evidence="14 15" key="1">
    <citation type="journal article" date="2018" name="Sci. Rep.">
        <title>Comparative analysis of the Pocillopora damicornis genome highlights role of immune system in coral evolution.</title>
        <authorList>
            <person name="Cunning R."/>
            <person name="Bay R.A."/>
            <person name="Gillette P."/>
            <person name="Baker A.C."/>
            <person name="Traylor-Knowles N."/>
        </authorList>
    </citation>
    <scope>NUCLEOTIDE SEQUENCE [LARGE SCALE GENOMIC DNA]</scope>
    <source>
        <strain evidence="14">RSMAS</strain>
        <tissue evidence="14">Whole animal</tissue>
    </source>
</reference>
<dbReference type="AlphaFoldDB" id="A0A3M6UGP1"/>
<evidence type="ECO:0000256" key="7">
    <source>
        <dbReference type="ARBA" id="ARBA00022792"/>
    </source>
</evidence>
<evidence type="ECO:0000256" key="13">
    <source>
        <dbReference type="RuleBase" id="RU368118"/>
    </source>
</evidence>
<organism evidence="14 15">
    <name type="scientific">Pocillopora damicornis</name>
    <name type="common">Cauliflower coral</name>
    <name type="synonym">Millepora damicornis</name>
    <dbReference type="NCBI Taxonomy" id="46731"/>
    <lineage>
        <taxon>Eukaryota</taxon>
        <taxon>Metazoa</taxon>
        <taxon>Cnidaria</taxon>
        <taxon>Anthozoa</taxon>
        <taxon>Hexacorallia</taxon>
        <taxon>Scleractinia</taxon>
        <taxon>Astrocoeniina</taxon>
        <taxon>Pocilloporidae</taxon>
        <taxon>Pocillopora</taxon>
    </lineage>
</organism>
<evidence type="ECO:0000313" key="14">
    <source>
        <dbReference type="EMBL" id="RMX52739.1"/>
    </source>
</evidence>